<dbReference type="EMBL" id="PUIA01000037">
    <property type="protein sequence ID" value="PQO31225.1"/>
    <property type="molecule type" value="Genomic_DNA"/>
</dbReference>
<protein>
    <submittedName>
        <fullName evidence="2">Uncharacterized protein</fullName>
    </submittedName>
</protein>
<proteinExistence type="predicted"/>
<accession>A0A2S8FGC0</accession>
<gene>
    <name evidence="2" type="ORF">C5Y96_12835</name>
</gene>
<comment type="caution">
    <text evidence="2">The sequence shown here is derived from an EMBL/GenBank/DDBJ whole genome shotgun (WGS) entry which is preliminary data.</text>
</comment>
<evidence type="ECO:0000313" key="2">
    <source>
        <dbReference type="EMBL" id="PQO31225.1"/>
    </source>
</evidence>
<evidence type="ECO:0000313" key="3">
    <source>
        <dbReference type="Proteomes" id="UP000240009"/>
    </source>
</evidence>
<sequence>MDRKFWAIMLPTFLLAVAGIAQAEEVSLTSYDDLLVRMENLEQQVNAQSTQMVNVPSCEACECDDECGHYYAAYELVLVTPYQSNNTAILAFNDPVIEHVGFDWGMKPSSRVELGYLGAKGAMGWRARYWQFDQSTSLDVDSSVALTQDEGSIIWASINDADTIIGLVDVDTAVMTHRIDLNVLDLELQTQATKNFLVSGGFRYAEIDQSYLAVADAGIAMGDIKFRGYGPTLAGEFSRPMIGRWDVFANGRGSMLFGQQQFRASSDAASEIMDIENTGTLSGAMEMQMGVKWTSRNERFFFKSALEAQYWANVGSPNPSAMFSTDSDEATSDDVLNENLGFLGFTIGGGIQY</sequence>
<keyword evidence="1" id="KW-0732">Signal</keyword>
<feature type="signal peptide" evidence="1">
    <location>
        <begin position="1"/>
        <end position="23"/>
    </location>
</feature>
<dbReference type="Pfam" id="PF05150">
    <property type="entry name" value="Legionella_OMP"/>
    <property type="match status" value="1"/>
</dbReference>
<name>A0A2S8FGC0_9BACT</name>
<dbReference type="OrthoDB" id="259194at2"/>
<dbReference type="Proteomes" id="UP000240009">
    <property type="component" value="Unassembled WGS sequence"/>
</dbReference>
<reference evidence="2 3" key="1">
    <citation type="submission" date="2018-02" db="EMBL/GenBank/DDBJ databases">
        <title>Comparative genomes isolates from brazilian mangrove.</title>
        <authorList>
            <person name="Araujo J.E."/>
            <person name="Taketani R.G."/>
            <person name="Silva M.C.P."/>
            <person name="Loureco M.V."/>
            <person name="Andreote F.D."/>
        </authorList>
    </citation>
    <scope>NUCLEOTIDE SEQUENCE [LARGE SCALE GENOMIC DNA]</scope>
    <source>
        <strain evidence="2 3">HEX-2 MGV</strain>
    </source>
</reference>
<organism evidence="2 3">
    <name type="scientific">Blastopirellula marina</name>
    <dbReference type="NCBI Taxonomy" id="124"/>
    <lineage>
        <taxon>Bacteria</taxon>
        <taxon>Pseudomonadati</taxon>
        <taxon>Planctomycetota</taxon>
        <taxon>Planctomycetia</taxon>
        <taxon>Pirellulales</taxon>
        <taxon>Pirellulaceae</taxon>
        <taxon>Blastopirellula</taxon>
    </lineage>
</organism>
<dbReference type="RefSeq" id="WP_105353840.1">
    <property type="nucleotide sequence ID" value="NZ_PUIA01000037.1"/>
</dbReference>
<feature type="chain" id="PRO_5015770556" evidence="1">
    <location>
        <begin position="24"/>
        <end position="353"/>
    </location>
</feature>
<dbReference type="AlphaFoldDB" id="A0A2S8FGC0"/>
<dbReference type="InterPro" id="IPR007825">
    <property type="entry name" value="Major_OMP_Legionella"/>
</dbReference>
<evidence type="ECO:0000256" key="1">
    <source>
        <dbReference type="SAM" id="SignalP"/>
    </source>
</evidence>